<keyword evidence="3" id="KW-1185">Reference proteome</keyword>
<dbReference type="AlphaFoldDB" id="E9HWX4"/>
<protein>
    <submittedName>
        <fullName evidence="2">Uncharacterized protein</fullName>
    </submittedName>
</protein>
<dbReference type="KEGG" id="dpx:DAPPUDRAFT_267758"/>
<evidence type="ECO:0000313" key="2">
    <source>
        <dbReference type="EMBL" id="EFX63758.1"/>
    </source>
</evidence>
<evidence type="ECO:0000256" key="1">
    <source>
        <dbReference type="SAM" id="MobiDB-lite"/>
    </source>
</evidence>
<dbReference type="InParanoid" id="E9HWX4"/>
<feature type="compositionally biased region" description="Polar residues" evidence="1">
    <location>
        <begin position="44"/>
        <end position="54"/>
    </location>
</feature>
<gene>
    <name evidence="2" type="ORF">DAPPUDRAFT_267758</name>
</gene>
<dbReference type="EMBL" id="GL732971">
    <property type="protein sequence ID" value="EFX63758.1"/>
    <property type="molecule type" value="Genomic_DNA"/>
</dbReference>
<dbReference type="HOGENOM" id="CLU_2944042_0_0_1"/>
<proteinExistence type="predicted"/>
<accession>E9HWX4</accession>
<dbReference type="Proteomes" id="UP000000305">
    <property type="component" value="Unassembled WGS sequence"/>
</dbReference>
<sequence>MEEMFPEMHNRYLPNQPINKLIAQLTKFDQINLTQEATRKEGTIGQSNSTTFVRQKNRNQ</sequence>
<organism evidence="2 3">
    <name type="scientific">Daphnia pulex</name>
    <name type="common">Water flea</name>
    <dbReference type="NCBI Taxonomy" id="6669"/>
    <lineage>
        <taxon>Eukaryota</taxon>
        <taxon>Metazoa</taxon>
        <taxon>Ecdysozoa</taxon>
        <taxon>Arthropoda</taxon>
        <taxon>Crustacea</taxon>
        <taxon>Branchiopoda</taxon>
        <taxon>Diplostraca</taxon>
        <taxon>Cladocera</taxon>
        <taxon>Anomopoda</taxon>
        <taxon>Daphniidae</taxon>
        <taxon>Daphnia</taxon>
    </lineage>
</organism>
<evidence type="ECO:0000313" key="3">
    <source>
        <dbReference type="Proteomes" id="UP000000305"/>
    </source>
</evidence>
<reference evidence="2 3" key="1">
    <citation type="journal article" date="2011" name="Science">
        <title>The ecoresponsive genome of Daphnia pulex.</title>
        <authorList>
            <person name="Colbourne J.K."/>
            <person name="Pfrender M.E."/>
            <person name="Gilbert D."/>
            <person name="Thomas W.K."/>
            <person name="Tucker A."/>
            <person name="Oakley T.H."/>
            <person name="Tokishita S."/>
            <person name="Aerts A."/>
            <person name="Arnold G.J."/>
            <person name="Basu M.K."/>
            <person name="Bauer D.J."/>
            <person name="Caceres C.E."/>
            <person name="Carmel L."/>
            <person name="Casola C."/>
            <person name="Choi J.H."/>
            <person name="Detter J.C."/>
            <person name="Dong Q."/>
            <person name="Dusheyko S."/>
            <person name="Eads B.D."/>
            <person name="Frohlich T."/>
            <person name="Geiler-Samerotte K.A."/>
            <person name="Gerlach D."/>
            <person name="Hatcher P."/>
            <person name="Jogdeo S."/>
            <person name="Krijgsveld J."/>
            <person name="Kriventseva E.V."/>
            <person name="Kultz D."/>
            <person name="Laforsch C."/>
            <person name="Lindquist E."/>
            <person name="Lopez J."/>
            <person name="Manak J.R."/>
            <person name="Muller J."/>
            <person name="Pangilinan J."/>
            <person name="Patwardhan R.P."/>
            <person name="Pitluck S."/>
            <person name="Pritham E.J."/>
            <person name="Rechtsteiner A."/>
            <person name="Rho M."/>
            <person name="Rogozin I.B."/>
            <person name="Sakarya O."/>
            <person name="Salamov A."/>
            <person name="Schaack S."/>
            <person name="Shapiro H."/>
            <person name="Shiga Y."/>
            <person name="Skalitzky C."/>
            <person name="Smith Z."/>
            <person name="Souvorov A."/>
            <person name="Sung W."/>
            <person name="Tang Z."/>
            <person name="Tsuchiya D."/>
            <person name="Tu H."/>
            <person name="Vos H."/>
            <person name="Wang M."/>
            <person name="Wolf Y.I."/>
            <person name="Yamagata H."/>
            <person name="Yamada T."/>
            <person name="Ye Y."/>
            <person name="Shaw J.R."/>
            <person name="Andrews J."/>
            <person name="Crease T.J."/>
            <person name="Tang H."/>
            <person name="Lucas S.M."/>
            <person name="Robertson H.M."/>
            <person name="Bork P."/>
            <person name="Koonin E.V."/>
            <person name="Zdobnov E.M."/>
            <person name="Grigoriev I.V."/>
            <person name="Lynch M."/>
            <person name="Boore J.L."/>
        </authorList>
    </citation>
    <scope>NUCLEOTIDE SEQUENCE [LARGE SCALE GENOMIC DNA]</scope>
</reference>
<feature type="region of interest" description="Disordered" evidence="1">
    <location>
        <begin position="39"/>
        <end position="60"/>
    </location>
</feature>
<name>E9HWX4_DAPPU</name>